<proteinExistence type="predicted"/>
<feature type="binding site" evidence="2">
    <location>
        <position position="59"/>
    </location>
    <ligand>
        <name>substrate</name>
    </ligand>
</feature>
<dbReference type="Proteomes" id="UP000295257">
    <property type="component" value="Unassembled WGS sequence"/>
</dbReference>
<dbReference type="OrthoDB" id="9782128at2"/>
<keyword evidence="4" id="KW-1185">Reference proteome</keyword>
<dbReference type="RefSeq" id="WP_010020233.1">
    <property type="nucleotide sequence ID" value="NZ_PUFN01000015.1"/>
</dbReference>
<dbReference type="Gene3D" id="3.40.50.1240">
    <property type="entry name" value="Phosphoglycerate mutase-like"/>
    <property type="match status" value="1"/>
</dbReference>
<dbReference type="GO" id="GO:0016791">
    <property type="term" value="F:phosphatase activity"/>
    <property type="evidence" value="ECO:0007669"/>
    <property type="project" value="TreeGrafter"/>
</dbReference>
<dbReference type="InterPro" id="IPR050275">
    <property type="entry name" value="PGM_Phosphatase"/>
</dbReference>
<sequence length="202" mass="23010">MVELYIVRHGETDTNYTGKINGSATDLSLNGTGKKQVEHLKEHLNINDFDEIFASPLKRAQETAAILNQDTLEIQTDKRLREINYGSWDGLLADDVHEKYPNCFDENGYLTKNYSDYSQNAETYQSVLDRLQSFIDDMSNKGDKKILVVCHGFVTRSFVQLVTETPDIEDILEPINASVTQIKISNKTGRTYLGYYGRLENI</sequence>
<dbReference type="SMART" id="SM00855">
    <property type="entry name" value="PGAM"/>
    <property type="match status" value="1"/>
</dbReference>
<dbReference type="InterPro" id="IPR001345">
    <property type="entry name" value="PG/BPGM_mutase_AS"/>
</dbReference>
<gene>
    <name evidence="3" type="ORF">C5L30_000951</name>
</gene>
<dbReference type="Pfam" id="PF00300">
    <property type="entry name" value="His_Phos_1"/>
    <property type="match status" value="1"/>
</dbReference>
<dbReference type="STRING" id="1612.ABB44_00005"/>
<reference evidence="3 4" key="1">
    <citation type="journal article" date="2019" name="Appl. Microbiol. Biotechnol.">
        <title>Uncovering carbohydrate metabolism through a genotype-phenotype association study of 56 lactic acid bacteria genomes.</title>
        <authorList>
            <person name="Buron-Moles G."/>
            <person name="Chailyan A."/>
            <person name="Dolejs I."/>
            <person name="Forster J."/>
            <person name="Miks M.H."/>
        </authorList>
    </citation>
    <scope>NUCLEOTIDE SEQUENCE [LARGE SCALE GENOMIC DNA]</scope>
    <source>
        <strain evidence="3 4">ATCC 29644</strain>
    </source>
</reference>
<evidence type="ECO:0000256" key="2">
    <source>
        <dbReference type="PIRSR" id="PIRSR613078-2"/>
    </source>
</evidence>
<dbReference type="GO" id="GO:0005737">
    <property type="term" value="C:cytoplasm"/>
    <property type="evidence" value="ECO:0007669"/>
    <property type="project" value="TreeGrafter"/>
</dbReference>
<dbReference type="InterPro" id="IPR013078">
    <property type="entry name" value="His_Pase_superF_clade-1"/>
</dbReference>
<feature type="active site" description="Proton donor/acceptor" evidence="1">
    <location>
        <position position="82"/>
    </location>
</feature>
<evidence type="ECO:0000313" key="4">
    <source>
        <dbReference type="Proteomes" id="UP000295257"/>
    </source>
</evidence>
<comment type="caution">
    <text evidence="3">The sequence shown here is derived from an EMBL/GenBank/DDBJ whole genome shotgun (WGS) entry which is preliminary data.</text>
</comment>
<feature type="binding site" evidence="2">
    <location>
        <begin position="82"/>
        <end position="85"/>
    </location>
    <ligand>
        <name>substrate</name>
    </ligand>
</feature>
<feature type="active site" description="Tele-phosphohistidine intermediate" evidence="1">
    <location>
        <position position="9"/>
    </location>
</feature>
<dbReference type="AlphaFoldDB" id="A0A4R5NGW4"/>
<dbReference type="PANTHER" id="PTHR48100:SF59">
    <property type="entry name" value="ADENOSYLCOBALAMIN_ALPHA-RIBAZOLE PHOSPHATASE"/>
    <property type="match status" value="1"/>
</dbReference>
<dbReference type="PANTHER" id="PTHR48100">
    <property type="entry name" value="BROAD-SPECIFICITY PHOSPHATASE YOR283W-RELATED"/>
    <property type="match status" value="1"/>
</dbReference>
<accession>A0A4R5NGW4</accession>
<evidence type="ECO:0008006" key="5">
    <source>
        <dbReference type="Google" id="ProtNLM"/>
    </source>
</evidence>
<dbReference type="SUPFAM" id="SSF53254">
    <property type="entry name" value="Phosphoglycerate mutase-like"/>
    <property type="match status" value="1"/>
</dbReference>
<organism evidence="3 4">
    <name type="scientific">Companilactobacillus farciminis</name>
    <dbReference type="NCBI Taxonomy" id="1612"/>
    <lineage>
        <taxon>Bacteria</taxon>
        <taxon>Bacillati</taxon>
        <taxon>Bacillota</taxon>
        <taxon>Bacilli</taxon>
        <taxon>Lactobacillales</taxon>
        <taxon>Lactobacillaceae</taxon>
        <taxon>Companilactobacillus</taxon>
    </lineage>
</organism>
<dbReference type="EMBL" id="PUFN01000015">
    <property type="protein sequence ID" value="TDG72767.1"/>
    <property type="molecule type" value="Genomic_DNA"/>
</dbReference>
<protein>
    <recommendedName>
        <fullName evidence="5">Phosphoglycerate mutase</fullName>
    </recommendedName>
</protein>
<evidence type="ECO:0000256" key="1">
    <source>
        <dbReference type="PIRSR" id="PIRSR613078-1"/>
    </source>
</evidence>
<dbReference type="PROSITE" id="PS00175">
    <property type="entry name" value="PG_MUTASE"/>
    <property type="match status" value="1"/>
</dbReference>
<feature type="binding site" evidence="2">
    <location>
        <begin position="8"/>
        <end position="15"/>
    </location>
    <ligand>
        <name>substrate</name>
    </ligand>
</feature>
<dbReference type="InterPro" id="IPR029033">
    <property type="entry name" value="His_PPase_superfam"/>
</dbReference>
<evidence type="ECO:0000313" key="3">
    <source>
        <dbReference type="EMBL" id="TDG72767.1"/>
    </source>
</evidence>
<name>A0A4R5NGW4_9LACO</name>
<dbReference type="CDD" id="cd07067">
    <property type="entry name" value="HP_PGM_like"/>
    <property type="match status" value="1"/>
</dbReference>